<dbReference type="GO" id="GO:0004315">
    <property type="term" value="F:3-oxoacyl-[acyl-carrier-protein] synthase activity"/>
    <property type="evidence" value="ECO:0007669"/>
    <property type="project" value="InterPro"/>
</dbReference>
<protein>
    <submittedName>
        <fullName evidence="5">Ketoacyl-ACP synthase III</fullName>
    </submittedName>
</protein>
<feature type="domain" description="Beta-ketoacyl-[acyl-carrier-protein] synthase III N-terminal" evidence="4">
    <location>
        <begin position="148"/>
        <end position="213"/>
    </location>
</feature>
<sequence length="382" mass="41062">MSSSLHGMRLDAISAYVPEQVWTNARVAARLRLERMRLSARTAGADQGAISPDEAKLFQTSDRWVRRFIGFTERRFARNGEGTIDLATQAARMLFARSGRGPGDIDAIVVATVTPSYRHSPPDSALLQHELGIPIWRGPVPREMKGADVSLACSSWVASLMFSYAMIRAGMAASVLLIGADRMSAAINWRDRSFATVLGDAGTATLCSAVPEAEDWFSPSQFWSWLDGGRADIIRTPAGGSRHPCPSRQELEHGMDRLAMDGAAVRKRLVPFVGGPAIDAALAKAGWRMDDLDLAALHEANLALNASIVETWRERGFRGKVLDAGGRFGNTTSASIPLALALNAGEMTTGRKFGLIGFGGGLSASFAVGTVRHPLAAWTNIE</sequence>
<dbReference type="PANTHER" id="PTHR34069:SF2">
    <property type="entry name" value="BETA-KETOACYL-[ACYL-CARRIER-PROTEIN] SYNTHASE III"/>
    <property type="match status" value="1"/>
</dbReference>
<dbReference type="InterPro" id="IPR013747">
    <property type="entry name" value="ACP_syn_III_C"/>
</dbReference>
<keyword evidence="1" id="KW-0808">Transferase</keyword>
<dbReference type="InterPro" id="IPR016039">
    <property type="entry name" value="Thiolase-like"/>
</dbReference>
<comment type="caution">
    <text evidence="5">The sequence shown here is derived from an EMBL/GenBank/DDBJ whole genome shotgun (WGS) entry which is preliminary data.</text>
</comment>
<dbReference type="CDD" id="cd00830">
    <property type="entry name" value="KAS_III"/>
    <property type="match status" value="1"/>
</dbReference>
<dbReference type="Pfam" id="PF08545">
    <property type="entry name" value="ACP_syn_III"/>
    <property type="match status" value="1"/>
</dbReference>
<evidence type="ECO:0000256" key="1">
    <source>
        <dbReference type="ARBA" id="ARBA00022679"/>
    </source>
</evidence>
<gene>
    <name evidence="5" type="ORF">E6K72_06785</name>
</gene>
<evidence type="ECO:0000313" key="5">
    <source>
        <dbReference type="EMBL" id="TMQ55192.1"/>
    </source>
</evidence>
<accession>A0A538SUX8</accession>
<organism evidence="5 6">
    <name type="scientific">Eiseniibacteriota bacterium</name>
    <dbReference type="NCBI Taxonomy" id="2212470"/>
    <lineage>
        <taxon>Bacteria</taxon>
        <taxon>Candidatus Eiseniibacteriota</taxon>
    </lineage>
</organism>
<feature type="domain" description="Beta-ketoacyl-[acyl-carrier-protein] synthase III C-terminal" evidence="3">
    <location>
        <begin position="282"/>
        <end position="365"/>
    </location>
</feature>
<dbReference type="GO" id="GO:0006633">
    <property type="term" value="P:fatty acid biosynthetic process"/>
    <property type="evidence" value="ECO:0007669"/>
    <property type="project" value="InterPro"/>
</dbReference>
<dbReference type="Pfam" id="PF08541">
    <property type="entry name" value="ACP_syn_III_C"/>
    <property type="match status" value="1"/>
</dbReference>
<dbReference type="EMBL" id="VBOS01000230">
    <property type="protein sequence ID" value="TMQ55192.1"/>
    <property type="molecule type" value="Genomic_DNA"/>
</dbReference>
<evidence type="ECO:0000259" key="4">
    <source>
        <dbReference type="Pfam" id="PF08545"/>
    </source>
</evidence>
<evidence type="ECO:0000256" key="2">
    <source>
        <dbReference type="ARBA" id="ARBA00023315"/>
    </source>
</evidence>
<dbReference type="SUPFAM" id="SSF53901">
    <property type="entry name" value="Thiolase-like"/>
    <property type="match status" value="1"/>
</dbReference>
<proteinExistence type="predicted"/>
<dbReference type="Proteomes" id="UP000317716">
    <property type="component" value="Unassembled WGS sequence"/>
</dbReference>
<reference evidence="5 6" key="1">
    <citation type="journal article" date="2019" name="Nat. Microbiol.">
        <title>Mediterranean grassland soil C-N compound turnover is dependent on rainfall and depth, and is mediated by genomically divergent microorganisms.</title>
        <authorList>
            <person name="Diamond S."/>
            <person name="Andeer P.F."/>
            <person name="Li Z."/>
            <person name="Crits-Christoph A."/>
            <person name="Burstein D."/>
            <person name="Anantharaman K."/>
            <person name="Lane K.R."/>
            <person name="Thomas B.C."/>
            <person name="Pan C."/>
            <person name="Northen T.R."/>
            <person name="Banfield J.F."/>
        </authorList>
    </citation>
    <scope>NUCLEOTIDE SEQUENCE [LARGE SCALE GENOMIC DNA]</scope>
    <source>
        <strain evidence="5">WS_2</strain>
    </source>
</reference>
<evidence type="ECO:0000313" key="6">
    <source>
        <dbReference type="Proteomes" id="UP000317716"/>
    </source>
</evidence>
<keyword evidence="2" id="KW-0012">Acyltransferase</keyword>
<evidence type="ECO:0000259" key="3">
    <source>
        <dbReference type="Pfam" id="PF08541"/>
    </source>
</evidence>
<dbReference type="PANTHER" id="PTHR34069">
    <property type="entry name" value="3-OXOACYL-[ACYL-CARRIER-PROTEIN] SYNTHASE 3"/>
    <property type="match status" value="1"/>
</dbReference>
<dbReference type="InterPro" id="IPR013751">
    <property type="entry name" value="ACP_syn_III_N"/>
</dbReference>
<name>A0A538SUX8_UNCEI</name>
<dbReference type="Gene3D" id="3.40.47.10">
    <property type="match status" value="1"/>
</dbReference>
<dbReference type="AlphaFoldDB" id="A0A538SUX8"/>
<dbReference type="GO" id="GO:0044550">
    <property type="term" value="P:secondary metabolite biosynthetic process"/>
    <property type="evidence" value="ECO:0007669"/>
    <property type="project" value="TreeGrafter"/>
</dbReference>